<evidence type="ECO:0000313" key="1">
    <source>
        <dbReference type="EMBL" id="GHO83972.1"/>
    </source>
</evidence>
<name>A0ABQ3VCV4_9CHLR</name>
<dbReference type="RefSeq" id="WP_236022883.1">
    <property type="nucleotide sequence ID" value="NZ_BNJJ01000004.1"/>
</dbReference>
<gene>
    <name evidence="1" type="ORF">KSZ_19780</name>
</gene>
<proteinExistence type="predicted"/>
<dbReference type="Proteomes" id="UP000635565">
    <property type="component" value="Unassembled WGS sequence"/>
</dbReference>
<keyword evidence="2" id="KW-1185">Reference proteome</keyword>
<evidence type="ECO:0000313" key="2">
    <source>
        <dbReference type="Proteomes" id="UP000635565"/>
    </source>
</evidence>
<accession>A0ABQ3VCV4</accession>
<organism evidence="1 2">
    <name type="scientific">Dictyobacter formicarum</name>
    <dbReference type="NCBI Taxonomy" id="2778368"/>
    <lineage>
        <taxon>Bacteria</taxon>
        <taxon>Bacillati</taxon>
        <taxon>Chloroflexota</taxon>
        <taxon>Ktedonobacteria</taxon>
        <taxon>Ktedonobacterales</taxon>
        <taxon>Dictyobacteraceae</taxon>
        <taxon>Dictyobacter</taxon>
    </lineage>
</organism>
<dbReference type="EMBL" id="BNJJ01000004">
    <property type="protein sequence ID" value="GHO83972.1"/>
    <property type="molecule type" value="Genomic_DNA"/>
</dbReference>
<sequence length="46" mass="5484">MTKRKRPAPPYYMQPTYPPKFPGENLQRLAQMLKNQHMPLLNAYHS</sequence>
<reference evidence="1 2" key="1">
    <citation type="journal article" date="2021" name="Int. J. Syst. Evol. Microbiol.">
        <title>Reticulibacter mediterranei gen. nov., sp. nov., within the new family Reticulibacteraceae fam. nov., and Ktedonospora formicarum gen. nov., sp. nov., Ktedonobacter robiniae sp. nov., Dictyobacter formicarum sp. nov. and Dictyobacter arantiisoli sp. nov., belonging to the class Ktedonobacteria.</title>
        <authorList>
            <person name="Yabe S."/>
            <person name="Zheng Y."/>
            <person name="Wang C.M."/>
            <person name="Sakai Y."/>
            <person name="Abe K."/>
            <person name="Yokota A."/>
            <person name="Donadio S."/>
            <person name="Cavaletti L."/>
            <person name="Monciardini P."/>
        </authorList>
    </citation>
    <scope>NUCLEOTIDE SEQUENCE [LARGE SCALE GENOMIC DNA]</scope>
    <source>
        <strain evidence="1 2">SOSP1-9</strain>
    </source>
</reference>
<comment type="caution">
    <text evidence="1">The sequence shown here is derived from an EMBL/GenBank/DDBJ whole genome shotgun (WGS) entry which is preliminary data.</text>
</comment>
<protein>
    <submittedName>
        <fullName evidence="1">Uncharacterized protein</fullName>
    </submittedName>
</protein>